<gene>
    <name evidence="2" type="ORF">BbINS_04537</name>
</gene>
<organism evidence="2 3">
    <name type="scientific">Bartonella bacilliformis INS</name>
    <dbReference type="NCBI Taxonomy" id="1206782"/>
    <lineage>
        <taxon>Bacteria</taxon>
        <taxon>Pseudomonadati</taxon>
        <taxon>Pseudomonadota</taxon>
        <taxon>Alphaproteobacteria</taxon>
        <taxon>Hyphomicrobiales</taxon>
        <taxon>Bartonellaceae</taxon>
        <taxon>Bartonella</taxon>
    </lineage>
</organism>
<dbReference type="Proteomes" id="UP000009359">
    <property type="component" value="Unassembled WGS sequence"/>
</dbReference>
<dbReference type="GeneID" id="4685046"/>
<proteinExistence type="predicted"/>
<dbReference type="InterPro" id="IPR036913">
    <property type="entry name" value="YegP-like_sf"/>
</dbReference>
<accession>A0ABN0IF74</accession>
<sequence length="59" mass="7036">MYFEVFRGVHNQWYWRLISTDEQKIAFSSIGYPTKEDILIGIEQIKKVTRRTSVVELKS</sequence>
<keyword evidence="3" id="KW-1185">Reference proteome</keyword>
<reference evidence="2 3" key="1">
    <citation type="journal article" date="2013" name="Genome Announc.">
        <title>Whole Genome Sequencing and Comparative Analysis of Bartonella bacilliformis Strain INS, the Causative Agent of Carrion's Disease.</title>
        <authorList>
            <person name="Tarazona D."/>
            <person name="Padilla C."/>
            <person name="Caceres O."/>
            <person name="Montenegro J.D."/>
            <person name="Bailon H."/>
            <person name="Ventura G."/>
            <person name="Mendoza G."/>
            <person name="Anaya E."/>
            <person name="Guio H."/>
        </authorList>
    </citation>
    <scope>NUCLEOTIDE SEQUENCE [LARGE SCALE GENOMIC DNA]</scope>
    <source>
        <strain evidence="2 3">INS</strain>
    </source>
</reference>
<dbReference type="Pfam" id="PF07411">
    <property type="entry name" value="DUF1508"/>
    <property type="match status" value="1"/>
</dbReference>
<dbReference type="EMBL" id="AMQK01000017">
    <property type="protein sequence ID" value="EKS43503.1"/>
    <property type="molecule type" value="Genomic_DNA"/>
</dbReference>
<name>A0ABN0IF74_BARBA</name>
<evidence type="ECO:0000259" key="1">
    <source>
        <dbReference type="Pfam" id="PF07411"/>
    </source>
</evidence>
<comment type="caution">
    <text evidence="2">The sequence shown here is derived from an EMBL/GenBank/DDBJ whole genome shotgun (WGS) entry which is preliminary data.</text>
</comment>
<dbReference type="RefSeq" id="WP_005767459.1">
    <property type="nucleotide sequence ID" value="NZ_AMQK01000017.1"/>
</dbReference>
<protein>
    <recommendedName>
        <fullName evidence="1">DUF1508 domain-containing protein</fullName>
    </recommendedName>
</protein>
<evidence type="ECO:0000313" key="3">
    <source>
        <dbReference type="Proteomes" id="UP000009359"/>
    </source>
</evidence>
<dbReference type="SUPFAM" id="SSF160113">
    <property type="entry name" value="YegP-like"/>
    <property type="match status" value="1"/>
</dbReference>
<evidence type="ECO:0000313" key="2">
    <source>
        <dbReference type="EMBL" id="EKS43503.1"/>
    </source>
</evidence>
<dbReference type="InterPro" id="IPR010879">
    <property type="entry name" value="DUF1508"/>
</dbReference>
<dbReference type="Gene3D" id="3.30.160.160">
    <property type="entry name" value="YegP-like"/>
    <property type="match status" value="1"/>
</dbReference>
<feature type="domain" description="DUF1508" evidence="1">
    <location>
        <begin position="11"/>
        <end position="56"/>
    </location>
</feature>